<comment type="caution">
    <text evidence="2">The sequence shown here is derived from an EMBL/GenBank/DDBJ whole genome shotgun (WGS) entry which is preliminary data.</text>
</comment>
<evidence type="ECO:0000256" key="1">
    <source>
        <dbReference type="SAM" id="Phobius"/>
    </source>
</evidence>
<keyword evidence="1" id="KW-0812">Transmembrane</keyword>
<dbReference type="Proteomes" id="UP000598426">
    <property type="component" value="Unassembled WGS sequence"/>
</dbReference>
<organism evidence="2 3">
    <name type="scientific">Microbacterium helvum</name>
    <dbReference type="NCBI Taxonomy" id="2773713"/>
    <lineage>
        <taxon>Bacteria</taxon>
        <taxon>Bacillati</taxon>
        <taxon>Actinomycetota</taxon>
        <taxon>Actinomycetes</taxon>
        <taxon>Micrococcales</taxon>
        <taxon>Microbacteriaceae</taxon>
        <taxon>Microbacterium</taxon>
    </lineage>
</organism>
<name>A0ABR8NHG7_9MICO</name>
<keyword evidence="3" id="KW-1185">Reference proteome</keyword>
<accession>A0ABR8NHG7</accession>
<gene>
    <name evidence="2" type="ORF">IF188_00240</name>
</gene>
<keyword evidence="1" id="KW-1133">Transmembrane helix</keyword>
<dbReference type="RefSeq" id="WP_191169786.1">
    <property type="nucleotide sequence ID" value="NZ_JACXZS010000001.1"/>
</dbReference>
<sequence length="311" mass="34543">MFLAAFFAWLLLGTGEVSTDDIVVAVSAIVLAAGVVVVTGNAVAADLRRRRGLRQYRLSRFAAANRLTYAPVERGLELPGMIFGARDGQVTWDVMRDAGGLAVGNQTFTTGSGKNRRTHRWGFASVRLGTELPHLVLDATSNDALRVSNLPVSLDRAQRLSLEGDFDRHFALYAPVGYERDALYLFTPDVMARFVDHAAALDVEIVDDRLLLYARRDLSTLDPEVWEWLFATLQALTAKVEQWQRWRDDRLGETHVVTEAGSARIVRPPRGVAARGRRLTERVHWIWIVLGLALAGFGLFSMLDDAFGLIP</sequence>
<feature type="transmembrane region" description="Helical" evidence="1">
    <location>
        <begin position="29"/>
        <end position="47"/>
    </location>
</feature>
<proteinExistence type="predicted"/>
<reference evidence="2 3" key="1">
    <citation type="submission" date="2020-09" db="EMBL/GenBank/DDBJ databases">
        <title>Isolation and identification of active actinomycetes.</title>
        <authorList>
            <person name="Li X."/>
        </authorList>
    </citation>
    <scope>NUCLEOTIDE SEQUENCE [LARGE SCALE GENOMIC DNA]</scope>
    <source>
        <strain evidence="2 3">NEAU-LLC</strain>
    </source>
</reference>
<evidence type="ECO:0000313" key="3">
    <source>
        <dbReference type="Proteomes" id="UP000598426"/>
    </source>
</evidence>
<dbReference type="EMBL" id="JACXZS010000001">
    <property type="protein sequence ID" value="MBD3940125.1"/>
    <property type="molecule type" value="Genomic_DNA"/>
</dbReference>
<feature type="transmembrane region" description="Helical" evidence="1">
    <location>
        <begin position="285"/>
        <end position="303"/>
    </location>
</feature>
<evidence type="ECO:0008006" key="4">
    <source>
        <dbReference type="Google" id="ProtNLM"/>
    </source>
</evidence>
<keyword evidence="1" id="KW-0472">Membrane</keyword>
<protein>
    <recommendedName>
        <fullName evidence="4">DUF3137 domain-containing protein</fullName>
    </recommendedName>
</protein>
<evidence type="ECO:0000313" key="2">
    <source>
        <dbReference type="EMBL" id="MBD3940125.1"/>
    </source>
</evidence>